<comment type="similarity">
    <text evidence="1">Belongs to the 'phage' integrase family.</text>
</comment>
<dbReference type="Pfam" id="PF13356">
    <property type="entry name" value="Arm-DNA-bind_3"/>
    <property type="match status" value="1"/>
</dbReference>
<evidence type="ECO:0000259" key="7">
    <source>
        <dbReference type="PROSITE" id="PS51900"/>
    </source>
</evidence>
<evidence type="ECO:0000256" key="2">
    <source>
        <dbReference type="ARBA" id="ARBA00022908"/>
    </source>
</evidence>
<dbReference type="InterPro" id="IPR025166">
    <property type="entry name" value="Integrase_DNA_bind_dom"/>
</dbReference>
<comment type="caution">
    <text evidence="8">The sequence shown here is derived from an EMBL/GenBank/DDBJ whole genome shotgun (WGS) entry which is preliminary data.</text>
</comment>
<proteinExistence type="inferred from homology"/>
<dbReference type="PANTHER" id="PTHR30629:SF2">
    <property type="entry name" value="PROPHAGE INTEGRASE INTS-RELATED"/>
    <property type="match status" value="1"/>
</dbReference>
<evidence type="ECO:0000259" key="6">
    <source>
        <dbReference type="PROSITE" id="PS51898"/>
    </source>
</evidence>
<evidence type="ECO:0000256" key="1">
    <source>
        <dbReference type="ARBA" id="ARBA00008857"/>
    </source>
</evidence>
<sequence>MSQEAQGRFKASQISGGTIGGIIQASNAGTSPMLTAVQIKSAKPAAKSYKLTDSGGLFLLVTPGGQKYWRYKFRIGGVEGLDALGAFPEVSLAEARQAHAESRRCVAQGINPVHARKDRKQALALAYLEREQGSFATVTAEWADATSQGLRPATRRQREREINNDLLPKFHARQIKTIKRVEITAQLKSVERRAPEVARNLRNYLWGIFEHAIESGLMDANPVPSIRLMKKRDQANHPALSLEQIGELLVQLDDRSQMAEQTRIAMLLVMLTACRKSEIINGRWAEIDLDAGEWEIPAERMKAKRAHWVPLSPQAIELLRELRRIVPVGQEFLFPNRRDPKRPMANRSLNAVLERLGYSGIGTPHGMRAAFSTYFNSVRVDKDVIEICLAHSPMSKTRGAYNRHEYMAERRAVLEDWANKLDALRESALASEAAPSATGKP</sequence>
<dbReference type="InterPro" id="IPR010998">
    <property type="entry name" value="Integrase_recombinase_N"/>
</dbReference>
<dbReference type="InterPro" id="IPR038488">
    <property type="entry name" value="Integrase_DNA-bd_sf"/>
</dbReference>
<keyword evidence="9" id="KW-1185">Reference proteome</keyword>
<keyword evidence="3 5" id="KW-0238">DNA-binding</keyword>
<evidence type="ECO:0000313" key="9">
    <source>
        <dbReference type="Proteomes" id="UP001501727"/>
    </source>
</evidence>
<dbReference type="Pfam" id="PF00589">
    <property type="entry name" value="Phage_integrase"/>
    <property type="match status" value="1"/>
</dbReference>
<organism evidence="8 9">
    <name type="scientific">Luteimonas lutimaris</name>
    <dbReference type="NCBI Taxonomy" id="698645"/>
    <lineage>
        <taxon>Bacteria</taxon>
        <taxon>Pseudomonadati</taxon>
        <taxon>Pseudomonadota</taxon>
        <taxon>Gammaproteobacteria</taxon>
        <taxon>Lysobacterales</taxon>
        <taxon>Lysobacteraceae</taxon>
        <taxon>Luteimonas</taxon>
    </lineage>
</organism>
<dbReference type="CDD" id="cd00801">
    <property type="entry name" value="INT_P4_C"/>
    <property type="match status" value="1"/>
</dbReference>
<dbReference type="EMBL" id="BAAAZU010000001">
    <property type="protein sequence ID" value="GAA3913962.1"/>
    <property type="molecule type" value="Genomic_DNA"/>
</dbReference>
<gene>
    <name evidence="8" type="ORF">GCM10022229_03640</name>
</gene>
<dbReference type="InterPro" id="IPR002104">
    <property type="entry name" value="Integrase_catalytic"/>
</dbReference>
<dbReference type="InterPro" id="IPR011010">
    <property type="entry name" value="DNA_brk_join_enz"/>
</dbReference>
<dbReference type="InterPro" id="IPR050808">
    <property type="entry name" value="Phage_Integrase"/>
</dbReference>
<dbReference type="PROSITE" id="PS51900">
    <property type="entry name" value="CB"/>
    <property type="match status" value="1"/>
</dbReference>
<dbReference type="Gene3D" id="1.10.443.10">
    <property type="entry name" value="Intergrase catalytic core"/>
    <property type="match status" value="1"/>
</dbReference>
<keyword evidence="2" id="KW-0229">DNA integration</keyword>
<evidence type="ECO:0000256" key="5">
    <source>
        <dbReference type="PROSITE-ProRule" id="PRU01248"/>
    </source>
</evidence>
<dbReference type="InterPro" id="IPR044068">
    <property type="entry name" value="CB"/>
</dbReference>
<feature type="domain" description="Tyr recombinase" evidence="6">
    <location>
        <begin position="235"/>
        <end position="415"/>
    </location>
</feature>
<evidence type="ECO:0000313" key="8">
    <source>
        <dbReference type="EMBL" id="GAA3913962.1"/>
    </source>
</evidence>
<dbReference type="Gene3D" id="1.10.150.130">
    <property type="match status" value="1"/>
</dbReference>
<dbReference type="SUPFAM" id="SSF56349">
    <property type="entry name" value="DNA breaking-rejoining enzymes"/>
    <property type="match status" value="1"/>
</dbReference>
<evidence type="ECO:0000256" key="4">
    <source>
        <dbReference type="ARBA" id="ARBA00023172"/>
    </source>
</evidence>
<feature type="domain" description="Core-binding (CB)" evidence="7">
    <location>
        <begin position="133"/>
        <end position="213"/>
    </location>
</feature>
<accession>A0ABP7M6Q8</accession>
<dbReference type="PROSITE" id="PS51898">
    <property type="entry name" value="TYR_RECOMBINASE"/>
    <property type="match status" value="1"/>
</dbReference>
<name>A0ABP7M6Q8_9GAMM</name>
<dbReference type="PANTHER" id="PTHR30629">
    <property type="entry name" value="PROPHAGE INTEGRASE"/>
    <property type="match status" value="1"/>
</dbReference>
<dbReference type="InterPro" id="IPR053876">
    <property type="entry name" value="Phage_int_M"/>
</dbReference>
<dbReference type="Gene3D" id="3.30.160.390">
    <property type="entry name" value="Integrase, DNA-binding domain"/>
    <property type="match status" value="1"/>
</dbReference>
<protein>
    <submittedName>
        <fullName evidence="8">Tyrosine-type recombinase/integrase</fullName>
    </submittedName>
</protein>
<evidence type="ECO:0000256" key="3">
    <source>
        <dbReference type="ARBA" id="ARBA00023125"/>
    </source>
</evidence>
<dbReference type="Pfam" id="PF22022">
    <property type="entry name" value="Phage_int_M"/>
    <property type="match status" value="1"/>
</dbReference>
<dbReference type="Proteomes" id="UP001501727">
    <property type="component" value="Unassembled WGS sequence"/>
</dbReference>
<dbReference type="InterPro" id="IPR013762">
    <property type="entry name" value="Integrase-like_cat_sf"/>
</dbReference>
<reference evidence="9" key="1">
    <citation type="journal article" date="2019" name="Int. J. Syst. Evol. Microbiol.">
        <title>The Global Catalogue of Microorganisms (GCM) 10K type strain sequencing project: providing services to taxonomists for standard genome sequencing and annotation.</title>
        <authorList>
            <consortium name="The Broad Institute Genomics Platform"/>
            <consortium name="The Broad Institute Genome Sequencing Center for Infectious Disease"/>
            <person name="Wu L."/>
            <person name="Ma J."/>
        </authorList>
    </citation>
    <scope>NUCLEOTIDE SEQUENCE [LARGE SCALE GENOMIC DNA]</scope>
    <source>
        <strain evidence="9">JCM 16916</strain>
    </source>
</reference>
<keyword evidence="4" id="KW-0233">DNA recombination</keyword>